<evidence type="ECO:0000313" key="1">
    <source>
        <dbReference type="EMBL" id="GGQ94151.1"/>
    </source>
</evidence>
<evidence type="ECO:0008006" key="3">
    <source>
        <dbReference type="Google" id="ProtNLM"/>
    </source>
</evidence>
<sequence>MTLADSPQIVVVAPPQSRRVRAYQTTLAELGLPPARVVAYTELLSGRTHLAQHLQEGDVLRYESPGEDWPTERALLELGCGQPDEAGTFLRLDHLPTEAEVGCLWSSRQWFLGFRAALKGLDEQRRQAAPHRLMNASADILTMFDKAATTARLSEAGLRVPPNQRVLQDPDELLQAAQARVFVKLAHGSGAAGAVALHVLGGRVAAQTTVQMDGGKLYNSRRVQKLGSVAEVRSLLAALTAQRAIVEDWLPKAQWNGRSFDLRIVVIGGRAAQVLVRSSRGPFTNLHLGNERGDWDAVRGWLGEHWDAVQASAQRAAACFPGALYCGVDMLILPNREHAVLEVNAFGDYHRGVLVDGLDTYGTELRALGMLP</sequence>
<gene>
    <name evidence="1" type="ORF">GCM10008957_02860</name>
</gene>
<dbReference type="GO" id="GO:0005737">
    <property type="term" value="C:cytoplasm"/>
    <property type="evidence" value="ECO:0007669"/>
    <property type="project" value="TreeGrafter"/>
</dbReference>
<dbReference type="GO" id="GO:0018169">
    <property type="term" value="F:ribosomal S6-glutamic acid ligase activity"/>
    <property type="evidence" value="ECO:0007669"/>
    <property type="project" value="TreeGrafter"/>
</dbReference>
<comment type="caution">
    <text evidence="1">The sequence shown here is derived from an EMBL/GenBank/DDBJ whole genome shotgun (WGS) entry which is preliminary data.</text>
</comment>
<dbReference type="RefSeq" id="WP_189087688.1">
    <property type="nucleotide sequence ID" value="NZ_BMQL01000001.1"/>
</dbReference>
<dbReference type="GO" id="GO:0009432">
    <property type="term" value="P:SOS response"/>
    <property type="evidence" value="ECO:0007669"/>
    <property type="project" value="TreeGrafter"/>
</dbReference>
<reference evidence="1" key="1">
    <citation type="journal article" date="2014" name="Int. J. Syst. Evol. Microbiol.">
        <title>Complete genome sequence of Corynebacterium casei LMG S-19264T (=DSM 44701T), isolated from a smear-ripened cheese.</title>
        <authorList>
            <consortium name="US DOE Joint Genome Institute (JGI-PGF)"/>
            <person name="Walter F."/>
            <person name="Albersmeier A."/>
            <person name="Kalinowski J."/>
            <person name="Ruckert C."/>
        </authorList>
    </citation>
    <scope>NUCLEOTIDE SEQUENCE</scope>
    <source>
        <strain evidence="1">JCM 31311</strain>
    </source>
</reference>
<evidence type="ECO:0000313" key="2">
    <source>
        <dbReference type="Proteomes" id="UP000603865"/>
    </source>
</evidence>
<dbReference type="InterPro" id="IPR047778">
    <property type="entry name" value="STM4014-like"/>
</dbReference>
<dbReference type="Proteomes" id="UP000603865">
    <property type="component" value="Unassembled WGS sequence"/>
</dbReference>
<accession>A0A918BUZ8</accession>
<protein>
    <recommendedName>
        <fullName evidence="3">ATP-grasp domain-containing protein</fullName>
    </recommendedName>
</protein>
<organism evidence="1 2">
    <name type="scientific">Deinococcus ruber</name>
    <dbReference type="NCBI Taxonomy" id="1848197"/>
    <lineage>
        <taxon>Bacteria</taxon>
        <taxon>Thermotogati</taxon>
        <taxon>Deinococcota</taxon>
        <taxon>Deinococci</taxon>
        <taxon>Deinococcales</taxon>
        <taxon>Deinococcaceae</taxon>
        <taxon>Deinococcus</taxon>
    </lineage>
</organism>
<dbReference type="NCBIfam" id="NF038074">
    <property type="entry name" value="fam_STM4014"/>
    <property type="match status" value="1"/>
</dbReference>
<dbReference type="SUPFAM" id="SSF56059">
    <property type="entry name" value="Glutathione synthetase ATP-binding domain-like"/>
    <property type="match status" value="1"/>
</dbReference>
<dbReference type="EMBL" id="BMQL01000001">
    <property type="protein sequence ID" value="GGQ94151.1"/>
    <property type="molecule type" value="Genomic_DNA"/>
</dbReference>
<name>A0A918BUZ8_9DEIO</name>
<proteinExistence type="predicted"/>
<dbReference type="Gene3D" id="3.30.470.20">
    <property type="entry name" value="ATP-grasp fold, B domain"/>
    <property type="match status" value="1"/>
</dbReference>
<dbReference type="PANTHER" id="PTHR21621:SF0">
    <property type="entry name" value="BETA-CITRYLGLUTAMATE SYNTHASE B-RELATED"/>
    <property type="match status" value="1"/>
</dbReference>
<keyword evidence="2" id="KW-1185">Reference proteome</keyword>
<reference evidence="1" key="2">
    <citation type="submission" date="2020-09" db="EMBL/GenBank/DDBJ databases">
        <authorList>
            <person name="Sun Q."/>
            <person name="Ohkuma M."/>
        </authorList>
    </citation>
    <scope>NUCLEOTIDE SEQUENCE</scope>
    <source>
        <strain evidence="1">JCM 31311</strain>
    </source>
</reference>
<dbReference type="PANTHER" id="PTHR21621">
    <property type="entry name" value="RIBOSOMAL PROTEIN S6 MODIFICATION PROTEIN"/>
    <property type="match status" value="1"/>
</dbReference>
<dbReference type="AlphaFoldDB" id="A0A918BUZ8"/>